<dbReference type="Pfam" id="PF19270">
    <property type="entry name" value="FBO_C"/>
    <property type="match status" value="1"/>
</dbReference>
<dbReference type="GO" id="GO:0031146">
    <property type="term" value="P:SCF-dependent proteasomal ubiquitin-dependent protein catabolic process"/>
    <property type="evidence" value="ECO:0007669"/>
    <property type="project" value="TreeGrafter"/>
</dbReference>
<accession>A0A9P5Q0K1</accession>
<dbReference type="SUPFAM" id="SSF81383">
    <property type="entry name" value="F-box domain"/>
    <property type="match status" value="1"/>
</dbReference>
<comment type="caution">
    <text evidence="5">The sequence shown here is derived from an EMBL/GenBank/DDBJ whole genome shotgun (WGS) entry which is preliminary data.</text>
</comment>
<dbReference type="PANTHER" id="PTHR12874">
    <property type="entry name" value="F-BOX ONLY PROTEIN 48-RELATED"/>
    <property type="match status" value="1"/>
</dbReference>
<evidence type="ECO:0000313" key="6">
    <source>
        <dbReference type="Proteomes" id="UP000772434"/>
    </source>
</evidence>
<feature type="region of interest" description="Disordered" evidence="3">
    <location>
        <begin position="1"/>
        <end position="24"/>
    </location>
</feature>
<evidence type="ECO:0000256" key="3">
    <source>
        <dbReference type="SAM" id="MobiDB-lite"/>
    </source>
</evidence>
<dbReference type="PANTHER" id="PTHR12874:SF9">
    <property type="entry name" value="F-BOX ONLY PROTEIN 48"/>
    <property type="match status" value="1"/>
</dbReference>
<keyword evidence="6" id="KW-1185">Reference proteome</keyword>
<dbReference type="Gene3D" id="1.20.1280.50">
    <property type="match status" value="1"/>
</dbReference>
<protein>
    <recommendedName>
        <fullName evidence="4">F-box domain-containing protein</fullName>
    </recommendedName>
</protein>
<evidence type="ECO:0000259" key="4">
    <source>
        <dbReference type="PROSITE" id="PS50181"/>
    </source>
</evidence>
<evidence type="ECO:0000313" key="5">
    <source>
        <dbReference type="EMBL" id="KAF9073298.1"/>
    </source>
</evidence>
<dbReference type="AlphaFoldDB" id="A0A9P5Q0K1"/>
<dbReference type="PROSITE" id="PS50181">
    <property type="entry name" value="FBOX"/>
    <property type="match status" value="1"/>
</dbReference>
<dbReference type="InterPro" id="IPR001810">
    <property type="entry name" value="F-box_dom"/>
</dbReference>
<keyword evidence="2" id="KW-0802">TPR repeat</keyword>
<keyword evidence="1" id="KW-0833">Ubl conjugation pathway</keyword>
<proteinExistence type="predicted"/>
<name>A0A9P5Q0K1_9AGAR</name>
<dbReference type="GO" id="GO:0019005">
    <property type="term" value="C:SCF ubiquitin ligase complex"/>
    <property type="evidence" value="ECO:0007669"/>
    <property type="project" value="TreeGrafter"/>
</dbReference>
<feature type="region of interest" description="Disordered" evidence="3">
    <location>
        <begin position="37"/>
        <end position="74"/>
    </location>
</feature>
<dbReference type="InterPro" id="IPR036047">
    <property type="entry name" value="F-box-like_dom_sf"/>
</dbReference>
<gene>
    <name evidence="5" type="ORF">BDP27DRAFT_1319186</name>
</gene>
<dbReference type="InterPro" id="IPR045464">
    <property type="entry name" value="Hrt3/FBXO9_C"/>
</dbReference>
<feature type="compositionally biased region" description="Polar residues" evidence="3">
    <location>
        <begin position="52"/>
        <end position="74"/>
    </location>
</feature>
<feature type="domain" description="F-box" evidence="4">
    <location>
        <begin position="250"/>
        <end position="296"/>
    </location>
</feature>
<evidence type="ECO:0000256" key="2">
    <source>
        <dbReference type="PROSITE-ProRule" id="PRU00339"/>
    </source>
</evidence>
<organism evidence="5 6">
    <name type="scientific">Rhodocollybia butyracea</name>
    <dbReference type="NCBI Taxonomy" id="206335"/>
    <lineage>
        <taxon>Eukaryota</taxon>
        <taxon>Fungi</taxon>
        <taxon>Dikarya</taxon>
        <taxon>Basidiomycota</taxon>
        <taxon>Agaricomycotina</taxon>
        <taxon>Agaricomycetes</taxon>
        <taxon>Agaricomycetidae</taxon>
        <taxon>Agaricales</taxon>
        <taxon>Marasmiineae</taxon>
        <taxon>Omphalotaceae</taxon>
        <taxon>Rhodocollybia</taxon>
    </lineage>
</organism>
<dbReference type="PROSITE" id="PS50005">
    <property type="entry name" value="TPR"/>
    <property type="match status" value="1"/>
</dbReference>
<evidence type="ECO:0000256" key="1">
    <source>
        <dbReference type="ARBA" id="ARBA00022786"/>
    </source>
</evidence>
<reference evidence="5" key="1">
    <citation type="submission" date="2020-11" db="EMBL/GenBank/DDBJ databases">
        <authorList>
            <consortium name="DOE Joint Genome Institute"/>
            <person name="Ahrendt S."/>
            <person name="Riley R."/>
            <person name="Andreopoulos W."/>
            <person name="Labutti K."/>
            <person name="Pangilinan J."/>
            <person name="Ruiz-Duenas F.J."/>
            <person name="Barrasa J.M."/>
            <person name="Sanchez-Garcia M."/>
            <person name="Camarero S."/>
            <person name="Miyauchi S."/>
            <person name="Serrano A."/>
            <person name="Linde D."/>
            <person name="Babiker R."/>
            <person name="Drula E."/>
            <person name="Ayuso-Fernandez I."/>
            <person name="Pacheco R."/>
            <person name="Padilla G."/>
            <person name="Ferreira P."/>
            <person name="Barriuso J."/>
            <person name="Kellner H."/>
            <person name="Castanera R."/>
            <person name="Alfaro M."/>
            <person name="Ramirez L."/>
            <person name="Pisabarro A.G."/>
            <person name="Kuo A."/>
            <person name="Tritt A."/>
            <person name="Lipzen A."/>
            <person name="He G."/>
            <person name="Yan M."/>
            <person name="Ng V."/>
            <person name="Cullen D."/>
            <person name="Martin F."/>
            <person name="Rosso M.-N."/>
            <person name="Henrissat B."/>
            <person name="Hibbett D."/>
            <person name="Martinez A.T."/>
            <person name="Grigoriev I.V."/>
        </authorList>
    </citation>
    <scope>NUCLEOTIDE SEQUENCE</scope>
    <source>
        <strain evidence="5">AH 40177</strain>
    </source>
</reference>
<sequence length="534" mass="59965">MTPPSPPSRKKTEEDAEDEPEELRRFREEWKLEVKRQKEAALVNKDQDDDSGSTVYSESVHSESTGSTAYSGNTTPTNSFIRAPLSDYAPAPAAAKLPSSIHVSTVPPRQGSDSAVAIYREAVILEQRGELEEALFLYRSAFRREPNVDILYEREEMLGTILAQQFASGSSTTGELYDSHLPRPKVVLAGDGFTMDDLSRQMEKTLAAQDMKSHVGTRAEQGVIASRSLESVLSTFPQDLVFQPEDENEVSPFNLVPDEIIVSILKILDPSSLERFASVNRKARVVSLDIAIWIKLVNETYKPPQIPILPDGKSFLDYLSEQYLYDYRRLYIEHARVRLDGVYIAVCHYIRPGLSENSWVNVNHLITYHRYLRFFPNGQVISLLTNEEQPPAQVIPRLKLTLRGLKGLFFGNWHLSGNTVVLNNLIDASSRALTAIDFASPSSIATLLNPSTVSLHVTHGHGHGNHPPTNTDVLPSIRYIFTMNLTLRSRPLGRWNKMDIASYDSVNLETGDVSPVALKHERPFWFSKVRSYLA</sequence>
<dbReference type="OrthoDB" id="2117972at2759"/>
<dbReference type="InterPro" id="IPR019734">
    <property type="entry name" value="TPR_rpt"/>
</dbReference>
<dbReference type="Proteomes" id="UP000772434">
    <property type="component" value="Unassembled WGS sequence"/>
</dbReference>
<dbReference type="GO" id="GO:0005737">
    <property type="term" value="C:cytoplasm"/>
    <property type="evidence" value="ECO:0007669"/>
    <property type="project" value="TreeGrafter"/>
</dbReference>
<feature type="repeat" description="TPR" evidence="2">
    <location>
        <begin position="115"/>
        <end position="148"/>
    </location>
</feature>
<dbReference type="EMBL" id="JADNRY010000019">
    <property type="protein sequence ID" value="KAF9073298.1"/>
    <property type="molecule type" value="Genomic_DNA"/>
</dbReference>